<reference evidence="14 15" key="1">
    <citation type="submission" date="2019-03" db="EMBL/GenBank/DDBJ databases">
        <title>Subsurface microbial communities from deep shales in Ohio and West Virginia, USA.</title>
        <authorList>
            <person name="Wrighton K."/>
        </authorList>
    </citation>
    <scope>NUCLEOTIDE SEQUENCE [LARGE SCALE GENOMIC DNA]</scope>
    <source>
        <strain evidence="14 15">MSL9.2</strain>
    </source>
</reference>
<gene>
    <name evidence="14" type="ORF">C8C77_13625</name>
</gene>
<dbReference type="NCBIfam" id="NF004046">
    <property type="entry name" value="PRK05563.1"/>
    <property type="match status" value="1"/>
</dbReference>
<keyword evidence="9" id="KW-0067">ATP-binding</keyword>
<evidence type="ECO:0000256" key="3">
    <source>
        <dbReference type="ARBA" id="ARBA00022679"/>
    </source>
</evidence>
<dbReference type="SMART" id="SM00382">
    <property type="entry name" value="AAA"/>
    <property type="match status" value="1"/>
</dbReference>
<feature type="compositionally biased region" description="Basic and acidic residues" evidence="12">
    <location>
        <begin position="624"/>
        <end position="655"/>
    </location>
</feature>
<dbReference type="Gene3D" id="1.20.272.10">
    <property type="match status" value="1"/>
</dbReference>
<feature type="region of interest" description="Disordered" evidence="12">
    <location>
        <begin position="616"/>
        <end position="677"/>
    </location>
</feature>
<sequence>MSFLSLYRKYRPENFNDLIGQDQVKQTLKNALKNDRVAHAYLFAGPRGTGKTSAAKVFAKSLNCANPTPDFEPCGECNSCQRIEKGNSLDVIEIDAASNRGIDEIRELREKVKFYPGEGKYKVYIIDEVHMLTKGAFNALLKTLEEPPESVVFILATTEPHEVITTIMSRCQRFDFTLLTLTNLKKRLKYIADAEGYEIDKEALDVLARSARGGMRDAISLLDQAISFSDGQLSLEEVSRMLGRIDKADLKDFLIHLSKEESQSALELLNQQLESGLGIERFSDELIEYCRELLLIKECGIESGILEYSRSYLEEIASVAANLSTKKITNIIDEFASLKDKLRSSARPRLQLEISVIKLSSRGSSSSLEARLSELEFKLDNFLSNQDSSEFKSGLETQKSTAEKSEQKKTEGRKAKSEPTPEPISEKTAAAEPTAEPRKAAAEADKSSESAQSAAENRQPEKQMESVQKEKNVPEKNTQKTADNMAEQAKQQNPAAGGTAISLSQVKESWARVLKEIRQLDISVQALLREGSPAAVEGKTIIIAFPEDKKFHYKGAASNEALIARVLRNVLNEAVELEFQIGAKKKIIEQSAASKSSNQADQAVQQAVQDEALDLVEDSSPDSKQQEQSRDRLDHSSKPDQADESSKNNKQKLEENNSETEEPASRAKEQKSEQAGDLDIEALARIFSGEIIEVDQSILENRGGN</sequence>
<dbReference type="FunFam" id="3.40.50.300:FF:000014">
    <property type="entry name" value="DNA polymerase III subunit gamma/tau"/>
    <property type="match status" value="1"/>
</dbReference>
<dbReference type="NCBIfam" id="TIGR02397">
    <property type="entry name" value="dnaX_nterm"/>
    <property type="match status" value="1"/>
</dbReference>
<dbReference type="SUPFAM" id="SSF48019">
    <property type="entry name" value="post-AAA+ oligomerization domain-like"/>
    <property type="match status" value="1"/>
</dbReference>
<evidence type="ECO:0000313" key="14">
    <source>
        <dbReference type="EMBL" id="TDV98352.1"/>
    </source>
</evidence>
<dbReference type="OrthoDB" id="9810148at2"/>
<feature type="compositionally biased region" description="Basic and acidic residues" evidence="12">
    <location>
        <begin position="458"/>
        <end position="478"/>
    </location>
</feature>
<dbReference type="InterPro" id="IPR001270">
    <property type="entry name" value="ClpA/B"/>
</dbReference>
<feature type="region of interest" description="Disordered" evidence="12">
    <location>
        <begin position="390"/>
        <end position="479"/>
    </location>
</feature>
<keyword evidence="5" id="KW-0235">DNA replication</keyword>
<dbReference type="Pfam" id="PF22608">
    <property type="entry name" value="DNAX_ATPase_lid"/>
    <property type="match status" value="1"/>
</dbReference>
<evidence type="ECO:0000256" key="9">
    <source>
        <dbReference type="ARBA" id="ARBA00022840"/>
    </source>
</evidence>
<keyword evidence="3" id="KW-0808">Transferase</keyword>
<feature type="domain" description="AAA+ ATPase" evidence="13">
    <location>
        <begin position="37"/>
        <end position="184"/>
    </location>
</feature>
<dbReference type="Pfam" id="PF20964">
    <property type="entry name" value="DnaX_C"/>
    <property type="match status" value="1"/>
</dbReference>
<dbReference type="PANTHER" id="PTHR11669">
    <property type="entry name" value="REPLICATION FACTOR C / DNA POLYMERASE III GAMMA-TAU SUBUNIT"/>
    <property type="match status" value="1"/>
</dbReference>
<evidence type="ECO:0000256" key="6">
    <source>
        <dbReference type="ARBA" id="ARBA00022723"/>
    </source>
</evidence>
<dbReference type="InterPro" id="IPR003593">
    <property type="entry name" value="AAA+_ATPase"/>
</dbReference>
<feature type="compositionally biased region" description="Basic and acidic residues" evidence="12">
    <location>
        <begin position="663"/>
        <end position="674"/>
    </location>
</feature>
<dbReference type="EC" id="2.7.7.7" evidence="2"/>
<dbReference type="CDD" id="cd18137">
    <property type="entry name" value="HLD_clamp_pol_III_gamma_tau"/>
    <property type="match status" value="1"/>
</dbReference>
<dbReference type="Pfam" id="PF13177">
    <property type="entry name" value="DNA_pol3_delta2"/>
    <property type="match status" value="1"/>
</dbReference>
<name>A0A4R7YLN5_9FIRM</name>
<dbReference type="InterPro" id="IPR045085">
    <property type="entry name" value="HLD_clamp_pol_III_gamma_tau"/>
</dbReference>
<dbReference type="GO" id="GO:0046872">
    <property type="term" value="F:metal ion binding"/>
    <property type="evidence" value="ECO:0007669"/>
    <property type="project" value="UniProtKB-KW"/>
</dbReference>
<dbReference type="GO" id="GO:0003677">
    <property type="term" value="F:DNA binding"/>
    <property type="evidence" value="ECO:0007669"/>
    <property type="project" value="InterPro"/>
</dbReference>
<dbReference type="InterPro" id="IPR022754">
    <property type="entry name" value="DNA_pol_III_gamma-3"/>
</dbReference>
<dbReference type="InterPro" id="IPR012763">
    <property type="entry name" value="DNA_pol_III_sug/sutau_N"/>
</dbReference>
<dbReference type="InterPro" id="IPR027417">
    <property type="entry name" value="P-loop_NTPase"/>
</dbReference>
<evidence type="ECO:0000256" key="12">
    <source>
        <dbReference type="SAM" id="MobiDB-lite"/>
    </source>
</evidence>
<dbReference type="Pfam" id="PF12169">
    <property type="entry name" value="DNA_pol3_gamma3"/>
    <property type="match status" value="1"/>
</dbReference>
<dbReference type="GO" id="GO:0005524">
    <property type="term" value="F:ATP binding"/>
    <property type="evidence" value="ECO:0007669"/>
    <property type="project" value="UniProtKB-KW"/>
</dbReference>
<evidence type="ECO:0000256" key="4">
    <source>
        <dbReference type="ARBA" id="ARBA00022695"/>
    </source>
</evidence>
<dbReference type="GO" id="GO:0006261">
    <property type="term" value="P:DNA-templated DNA replication"/>
    <property type="evidence" value="ECO:0007669"/>
    <property type="project" value="TreeGrafter"/>
</dbReference>
<dbReference type="InterPro" id="IPR048448">
    <property type="entry name" value="DnaX-like_C"/>
</dbReference>
<keyword evidence="7" id="KW-0547">Nucleotide-binding</keyword>
<feature type="compositionally biased region" description="Basic and acidic residues" evidence="12">
    <location>
        <begin position="435"/>
        <end position="448"/>
    </location>
</feature>
<keyword evidence="6" id="KW-0479">Metal-binding</keyword>
<evidence type="ECO:0000256" key="2">
    <source>
        <dbReference type="ARBA" id="ARBA00012417"/>
    </source>
</evidence>
<evidence type="ECO:0000256" key="10">
    <source>
        <dbReference type="ARBA" id="ARBA00022932"/>
    </source>
</evidence>
<dbReference type="GO" id="GO:0003887">
    <property type="term" value="F:DNA-directed DNA polymerase activity"/>
    <property type="evidence" value="ECO:0007669"/>
    <property type="project" value="UniProtKB-KW"/>
</dbReference>
<dbReference type="InterPro" id="IPR008921">
    <property type="entry name" value="DNA_pol3_clamp-load_cplx_C"/>
</dbReference>
<comment type="catalytic activity">
    <reaction evidence="11">
        <text>DNA(n) + a 2'-deoxyribonucleoside 5'-triphosphate = DNA(n+1) + diphosphate</text>
        <dbReference type="Rhea" id="RHEA:22508"/>
        <dbReference type="Rhea" id="RHEA-COMP:17339"/>
        <dbReference type="Rhea" id="RHEA-COMP:17340"/>
        <dbReference type="ChEBI" id="CHEBI:33019"/>
        <dbReference type="ChEBI" id="CHEBI:61560"/>
        <dbReference type="ChEBI" id="CHEBI:173112"/>
        <dbReference type="EC" id="2.7.7.7"/>
    </reaction>
</comment>
<accession>A0A4R7YLN5</accession>
<proteinExistence type="inferred from homology"/>
<dbReference type="EMBL" id="SODA01000036">
    <property type="protein sequence ID" value="TDV98352.1"/>
    <property type="molecule type" value="Genomic_DNA"/>
</dbReference>
<dbReference type="Gene3D" id="3.40.50.300">
    <property type="entry name" value="P-loop containing nucleotide triphosphate hydrolases"/>
    <property type="match status" value="1"/>
</dbReference>
<dbReference type="RefSeq" id="WP_111573344.1">
    <property type="nucleotide sequence ID" value="NZ_QLME01000032.1"/>
</dbReference>
<dbReference type="SUPFAM" id="SSF52540">
    <property type="entry name" value="P-loop containing nucleoside triphosphate hydrolases"/>
    <property type="match status" value="1"/>
</dbReference>
<dbReference type="InterPro" id="IPR050238">
    <property type="entry name" value="DNA_Rep/Repair_Clamp_Loader"/>
</dbReference>
<dbReference type="CDD" id="cd00009">
    <property type="entry name" value="AAA"/>
    <property type="match status" value="1"/>
</dbReference>
<evidence type="ECO:0000313" key="15">
    <source>
        <dbReference type="Proteomes" id="UP000294697"/>
    </source>
</evidence>
<dbReference type="FunFam" id="1.10.8.60:FF:000013">
    <property type="entry name" value="DNA polymerase III subunit gamma/tau"/>
    <property type="match status" value="1"/>
</dbReference>
<keyword evidence="8" id="KW-0862">Zinc</keyword>
<keyword evidence="4" id="KW-0548">Nucleotidyltransferase</keyword>
<feature type="compositionally biased region" description="Basic and acidic residues" evidence="12">
    <location>
        <begin position="401"/>
        <end position="419"/>
    </location>
</feature>
<evidence type="ECO:0000256" key="11">
    <source>
        <dbReference type="ARBA" id="ARBA00049244"/>
    </source>
</evidence>
<evidence type="ECO:0000256" key="7">
    <source>
        <dbReference type="ARBA" id="ARBA00022741"/>
    </source>
</evidence>
<keyword evidence="10" id="KW-0239">DNA-directed DNA polymerase</keyword>
<dbReference type="PANTHER" id="PTHR11669:SF0">
    <property type="entry name" value="PROTEIN STICHEL-LIKE 2"/>
    <property type="match status" value="1"/>
</dbReference>
<evidence type="ECO:0000256" key="8">
    <source>
        <dbReference type="ARBA" id="ARBA00022833"/>
    </source>
</evidence>
<evidence type="ECO:0000256" key="1">
    <source>
        <dbReference type="ARBA" id="ARBA00006360"/>
    </source>
</evidence>
<evidence type="ECO:0000256" key="5">
    <source>
        <dbReference type="ARBA" id="ARBA00022705"/>
    </source>
</evidence>
<dbReference type="Proteomes" id="UP000294697">
    <property type="component" value="Unassembled WGS sequence"/>
</dbReference>
<protein>
    <recommendedName>
        <fullName evidence="2">DNA-directed DNA polymerase</fullName>
        <ecNumber evidence="2">2.7.7.7</ecNumber>
    </recommendedName>
</protein>
<evidence type="ECO:0000259" key="13">
    <source>
        <dbReference type="SMART" id="SM00382"/>
    </source>
</evidence>
<dbReference type="GO" id="GO:0009360">
    <property type="term" value="C:DNA polymerase III complex"/>
    <property type="evidence" value="ECO:0007669"/>
    <property type="project" value="InterPro"/>
</dbReference>
<comment type="similarity">
    <text evidence="1">Belongs to the DnaX/STICHEL family.</text>
</comment>
<dbReference type="Gene3D" id="1.10.8.60">
    <property type="match status" value="1"/>
</dbReference>
<comment type="caution">
    <text evidence="14">The sequence shown here is derived from an EMBL/GenBank/DDBJ whole genome shotgun (WGS) entry which is preliminary data.</text>
</comment>
<dbReference type="AlphaFoldDB" id="A0A4R7YLN5"/>
<organism evidence="14 15">
    <name type="scientific">Halanaerobium saccharolyticum</name>
    <dbReference type="NCBI Taxonomy" id="43595"/>
    <lineage>
        <taxon>Bacteria</taxon>
        <taxon>Bacillati</taxon>
        <taxon>Bacillota</taxon>
        <taxon>Clostridia</taxon>
        <taxon>Halanaerobiales</taxon>
        <taxon>Halanaerobiaceae</taxon>
        <taxon>Halanaerobium</taxon>
    </lineage>
</organism>
<dbReference type="PRINTS" id="PR00300">
    <property type="entry name" value="CLPPROTEASEA"/>
</dbReference>